<gene>
    <name evidence="1" type="ORF">APZ42_022292</name>
</gene>
<dbReference type="Proteomes" id="UP000076858">
    <property type="component" value="Unassembled WGS sequence"/>
</dbReference>
<comment type="caution">
    <text evidence="1">The sequence shown here is derived from an EMBL/GenBank/DDBJ whole genome shotgun (WGS) entry which is preliminary data.</text>
</comment>
<proteinExistence type="predicted"/>
<dbReference type="EMBL" id="LRGB01001361">
    <property type="protein sequence ID" value="KZS12227.1"/>
    <property type="molecule type" value="Genomic_DNA"/>
</dbReference>
<reference evidence="1 2" key="1">
    <citation type="submission" date="2016-03" db="EMBL/GenBank/DDBJ databases">
        <title>EvidentialGene: Evidence-directed Construction of Genes on Genomes.</title>
        <authorList>
            <person name="Gilbert D.G."/>
            <person name="Choi J.-H."/>
            <person name="Mockaitis K."/>
            <person name="Colbourne J."/>
            <person name="Pfrender M."/>
        </authorList>
    </citation>
    <scope>NUCLEOTIDE SEQUENCE [LARGE SCALE GENOMIC DNA]</scope>
    <source>
        <strain evidence="1 2">Xinb3</strain>
        <tissue evidence="1">Complete organism</tissue>
    </source>
</reference>
<name>A0A164VE06_9CRUS</name>
<evidence type="ECO:0000313" key="1">
    <source>
        <dbReference type="EMBL" id="KZS12227.1"/>
    </source>
</evidence>
<dbReference type="AlphaFoldDB" id="A0A164VE06"/>
<sequence length="185" mass="21187">MGGAGRGDFKNSTCSGFNTQRILEIERMVLTENELLTAITKSQTDRRIRFALNTRRKTANFSEQAACDREIQRYLSRKGTSAYRFNCCVVHQPWRFNQMTATIDHGWDEFGPTNETLHAIYRTLPFYEQPNKDGFCNGQINDLNRNATSGGIESRANRNLVIEYDSDKPKNETSWGVRLLSCIFA</sequence>
<protein>
    <submittedName>
        <fullName evidence="1">Uncharacterized protein</fullName>
    </submittedName>
</protein>
<accession>A0A164VE06</accession>
<evidence type="ECO:0000313" key="2">
    <source>
        <dbReference type="Proteomes" id="UP000076858"/>
    </source>
</evidence>
<organism evidence="1 2">
    <name type="scientific">Daphnia magna</name>
    <dbReference type="NCBI Taxonomy" id="35525"/>
    <lineage>
        <taxon>Eukaryota</taxon>
        <taxon>Metazoa</taxon>
        <taxon>Ecdysozoa</taxon>
        <taxon>Arthropoda</taxon>
        <taxon>Crustacea</taxon>
        <taxon>Branchiopoda</taxon>
        <taxon>Diplostraca</taxon>
        <taxon>Cladocera</taxon>
        <taxon>Anomopoda</taxon>
        <taxon>Daphniidae</taxon>
        <taxon>Daphnia</taxon>
    </lineage>
</organism>
<keyword evidence="2" id="KW-1185">Reference proteome</keyword>